<sequence length="1065" mass="118624">MPSKRRNEKSSVLDDDENANKTTNKTNNISKKAKVMMISKQRDGGGKGGGTNAKTTESNVNALTTDALNASCFTLRKARNKKTREKALTLSAQKSFRKVGLDEDTSSVEERKQAMGECWRKINRKFESVLREANLEAFSKIQEYVEETFRKRLEDSETFGMMNEDDDDSDEEEEEDEDDGNENNIIRRNKEDDKKNKGRRRSRLPPHFAESLPTGLVLAGGVNADDHEETFASLAKFLAKSDFHCALLQSKDVKTRKSGFGGGIGGGGMNNSSGGSTTFASSAASRGILGDCVSLVARQLESRNAAPGGVSLEDFLNPREHHLGGGGSTQTAASSGGSGVKTVRHIARWYESTLVGGPEQQQQQQEHNNNNETTNENNNNANGMNTRDKNTEKPSYSLRRERVETLPKILGRPRPVVVLVSDVEGFQGSSALSDLLASFSSFHRDVPFILLLGIATNTSALQRSIPSETASKLRPKVFKLFAPTDASREIREKIFLDPTLYPALGNDALTYLHTRFMEHDFSLTTMRRSVKVLYLNHFATERLSYVNKILNERDYSADTTKHISNGEGPRETRELLRESEKLYSNGSEEALKWYLERFCGLILSRKDQKSVEMLKELFLNSGIRGHGEEEGKEEEQEKEDKGGAKGKTNDDIFNAFTENMLQVGENRKKFAIGLDVLSLISRRVGYQRWSRTADVLLDCAFPSFFFVSKKKQQQKNSAMTAANAREHQQQEQQEQQEKSTTTKKAFVTEGEKILRLLSSRVERAVRAGVSDVKNNNEITTAAPMVATAASSSSAITTLSLKDLCRDCAKVCEGHEEIRANEGAQFSKLLARLEKEENVTTTTNVTTATTSSSLTPVQTFEQIVRSVVKNYASKPPESLPGKKIFCVTSADAARETFSAAPRMALETALSNPSEALECQCCPKSGEISASLPDPCLCYKLLENFGGESANAFELFRRFIMEHRDTSDEELGLLLKEDQDKMKKKKRTKRGEKEEEEDVEAPPPPPTNSKKKQKHTFGLDKRKVWALQARFTRACSELEFLGMASARRHKKVEFLVRTAFPLDFASK</sequence>
<dbReference type="EMBL" id="FO082263">
    <property type="protein sequence ID" value="CCO20241.1"/>
    <property type="molecule type" value="Genomic_DNA"/>
</dbReference>
<evidence type="ECO:0000256" key="5">
    <source>
        <dbReference type="ARBA" id="ARBA00023242"/>
    </source>
</evidence>
<dbReference type="Pfam" id="PF07034">
    <property type="entry name" value="ORC3_N"/>
    <property type="match status" value="2"/>
</dbReference>
<feature type="region of interest" description="Disordered" evidence="6">
    <location>
        <begin position="356"/>
        <end position="397"/>
    </location>
</feature>
<dbReference type="AlphaFoldDB" id="K8EQA1"/>
<dbReference type="GO" id="GO:0006270">
    <property type="term" value="P:DNA replication initiation"/>
    <property type="evidence" value="ECO:0007669"/>
    <property type="project" value="TreeGrafter"/>
</dbReference>
<feature type="compositionally biased region" description="Acidic residues" evidence="6">
    <location>
        <begin position="163"/>
        <end position="181"/>
    </location>
</feature>
<feature type="domain" description="Origin recognition complex subunit 3 N-terminal" evidence="7">
    <location>
        <begin position="342"/>
        <end position="545"/>
    </location>
</feature>
<dbReference type="KEGG" id="bpg:Bathy16g00760"/>
<dbReference type="GeneID" id="19011351"/>
<keyword evidence="10" id="KW-1185">Reference proteome</keyword>
<name>K8EQA1_9CHLO</name>
<dbReference type="InterPro" id="IPR020795">
    <property type="entry name" value="ORC3"/>
</dbReference>
<dbReference type="PANTHER" id="PTHR12748">
    <property type="entry name" value="ORIGIN RECOGNITION COMPLEX SUBUNIT 3"/>
    <property type="match status" value="1"/>
</dbReference>
<dbReference type="InterPro" id="IPR045667">
    <property type="entry name" value="ORC3_N"/>
</dbReference>
<dbReference type="GO" id="GO:0031261">
    <property type="term" value="C:DNA replication preinitiation complex"/>
    <property type="evidence" value="ECO:0007669"/>
    <property type="project" value="TreeGrafter"/>
</dbReference>
<dbReference type="InterPro" id="IPR040855">
    <property type="entry name" value="ORC_WH_C"/>
</dbReference>
<dbReference type="Proteomes" id="UP000198341">
    <property type="component" value="Chromosome 16"/>
</dbReference>
<proteinExistence type="inferred from homology"/>
<evidence type="ECO:0000256" key="4">
    <source>
        <dbReference type="ARBA" id="ARBA00023125"/>
    </source>
</evidence>
<feature type="domain" description="Origin recognition complex subunit 3 N-terminal" evidence="7">
    <location>
        <begin position="65"/>
        <end position="258"/>
    </location>
</feature>
<dbReference type="RefSeq" id="XP_007508624.1">
    <property type="nucleotide sequence ID" value="XM_007508562.1"/>
</dbReference>
<keyword evidence="3" id="KW-0235">DNA replication</keyword>
<feature type="region of interest" description="Disordered" evidence="6">
    <location>
        <begin position="155"/>
        <end position="208"/>
    </location>
</feature>
<feature type="region of interest" description="Disordered" evidence="6">
    <location>
        <begin position="716"/>
        <end position="743"/>
    </location>
</feature>
<feature type="region of interest" description="Disordered" evidence="6">
    <location>
        <begin position="978"/>
        <end position="1014"/>
    </location>
</feature>
<evidence type="ECO:0000313" key="9">
    <source>
        <dbReference type="EMBL" id="CCO20241.1"/>
    </source>
</evidence>
<dbReference type="GO" id="GO:0005664">
    <property type="term" value="C:nuclear origin of replication recognition complex"/>
    <property type="evidence" value="ECO:0007669"/>
    <property type="project" value="InterPro"/>
</dbReference>
<comment type="subcellular location">
    <subcellularLocation>
        <location evidence="1">Nucleus</location>
    </subcellularLocation>
</comment>
<protein>
    <submittedName>
        <fullName evidence="9">Uncharacterized protein</fullName>
    </submittedName>
</protein>
<evidence type="ECO:0000313" key="10">
    <source>
        <dbReference type="Proteomes" id="UP000198341"/>
    </source>
</evidence>
<keyword evidence="4" id="KW-0238">DNA-binding</keyword>
<dbReference type="STRING" id="41875.K8EQA1"/>
<reference evidence="9 10" key="1">
    <citation type="submission" date="2011-10" db="EMBL/GenBank/DDBJ databases">
        <authorList>
            <person name="Genoscope - CEA"/>
        </authorList>
    </citation>
    <scope>NUCLEOTIDE SEQUENCE [LARGE SCALE GENOMIC DNA]</scope>
    <source>
        <strain evidence="9 10">RCC 1105</strain>
    </source>
</reference>
<dbReference type="OrthoDB" id="514879at2759"/>
<dbReference type="eggNOG" id="KOG2538">
    <property type="taxonomic scope" value="Eukaryota"/>
</dbReference>
<feature type="region of interest" description="Disordered" evidence="6">
    <location>
        <begin position="1"/>
        <end position="56"/>
    </location>
</feature>
<dbReference type="PANTHER" id="PTHR12748:SF0">
    <property type="entry name" value="ORIGIN RECOGNITION COMPLEX SUBUNIT 3"/>
    <property type="match status" value="1"/>
</dbReference>
<accession>K8EQA1</accession>
<comment type="similarity">
    <text evidence="2">Belongs to the ORC3 family.</text>
</comment>
<evidence type="ECO:0000256" key="6">
    <source>
        <dbReference type="SAM" id="MobiDB-lite"/>
    </source>
</evidence>
<feature type="compositionally biased region" description="Basic and acidic residues" evidence="6">
    <location>
        <begin position="638"/>
        <end position="650"/>
    </location>
</feature>
<dbReference type="GO" id="GO:0003688">
    <property type="term" value="F:DNA replication origin binding"/>
    <property type="evidence" value="ECO:0007669"/>
    <property type="project" value="TreeGrafter"/>
</dbReference>
<dbReference type="GO" id="GO:0005656">
    <property type="term" value="C:nuclear pre-replicative complex"/>
    <property type="evidence" value="ECO:0007669"/>
    <property type="project" value="TreeGrafter"/>
</dbReference>
<feature type="compositionally biased region" description="Low complexity" evidence="6">
    <location>
        <begin position="20"/>
        <end position="30"/>
    </location>
</feature>
<feature type="region of interest" description="Disordered" evidence="6">
    <location>
        <begin position="625"/>
        <end position="650"/>
    </location>
</feature>
<organism evidence="9 10">
    <name type="scientific">Bathycoccus prasinos</name>
    <dbReference type="NCBI Taxonomy" id="41875"/>
    <lineage>
        <taxon>Eukaryota</taxon>
        <taxon>Viridiplantae</taxon>
        <taxon>Chlorophyta</taxon>
        <taxon>Mamiellophyceae</taxon>
        <taxon>Mamiellales</taxon>
        <taxon>Bathycoccaceae</taxon>
        <taxon>Bathycoccus</taxon>
    </lineage>
</organism>
<evidence type="ECO:0000259" key="7">
    <source>
        <dbReference type="Pfam" id="PF07034"/>
    </source>
</evidence>
<evidence type="ECO:0000256" key="1">
    <source>
        <dbReference type="ARBA" id="ARBA00004123"/>
    </source>
</evidence>
<feature type="region of interest" description="Disordered" evidence="6">
    <location>
        <begin position="308"/>
        <end position="339"/>
    </location>
</feature>
<feature type="domain" description="Origin recognition complex subunit 3 winged helix C-terminal" evidence="8">
    <location>
        <begin position="901"/>
        <end position="1058"/>
    </location>
</feature>
<evidence type="ECO:0000259" key="8">
    <source>
        <dbReference type="Pfam" id="PF18137"/>
    </source>
</evidence>
<keyword evidence="5" id="KW-0539">Nucleus</keyword>
<feature type="compositionally biased region" description="Low complexity" evidence="6">
    <location>
        <begin position="359"/>
        <end position="380"/>
    </location>
</feature>
<feature type="compositionally biased region" description="Basic and acidic residues" evidence="6">
    <location>
        <begin position="386"/>
        <end position="397"/>
    </location>
</feature>
<evidence type="ECO:0000256" key="3">
    <source>
        <dbReference type="ARBA" id="ARBA00022705"/>
    </source>
</evidence>
<evidence type="ECO:0000256" key="2">
    <source>
        <dbReference type="ARBA" id="ARBA00010977"/>
    </source>
</evidence>
<dbReference type="Pfam" id="PF18137">
    <property type="entry name" value="WHD_ORC"/>
    <property type="match status" value="1"/>
</dbReference>
<gene>
    <name evidence="9" type="ordered locus">Bathy16g00760</name>
</gene>